<dbReference type="EMBL" id="CAJHIR010000039">
    <property type="protein sequence ID" value="CAD6494133.1"/>
    <property type="molecule type" value="Genomic_DNA"/>
</dbReference>
<sequence>MNPEELKETYITLLNDYLFGGDDEAALYKAYEFSRESINERVGLEEIAAVHIDGIGKMINKVPFNEIPLIISKSSIFLLEFIMNFSLLYKEYFELWERTGSQLHEAIKQTGDALTACLNLDETLKIISSLMQKTTGSDSILIYLSKNSHLKHAHTDNIVIETLPKEAATHNTLAWDAISDASIKTSITPEDMKKYPAPKIKNGIEPLSAVAIPLIGKNMVIGAVECYYELPHKLTELDNKTLLNLASSAAKSIENIYQLRSTNEHKNMLTPDEAASRCRVARRIILGEGVEGYHLPNKVCKGLKGLIEHLDSIKEEDVKWVVRWIEYLGDTELALRIKAHPEEFKEIIRDRYEQLKKFAL</sequence>
<feature type="domain" description="Phosphoserine phosphatase RsbU N-terminal" evidence="1">
    <location>
        <begin position="9"/>
        <end position="85"/>
    </location>
</feature>
<evidence type="ECO:0000313" key="3">
    <source>
        <dbReference type="Proteomes" id="UP000612009"/>
    </source>
</evidence>
<dbReference type="InterPro" id="IPR014787">
    <property type="entry name" value="PSer_Pase_RsbU_N"/>
</dbReference>
<dbReference type="Gene3D" id="1.10.1240.30">
    <property type="entry name" value="KaiA/RbsU domain"/>
    <property type="match status" value="1"/>
</dbReference>
<dbReference type="InterPro" id="IPR017944">
    <property type="entry name" value="KaiA/RbsU_helical_domain_sf"/>
</dbReference>
<dbReference type="AlphaFoldDB" id="A0A811TEL4"/>
<dbReference type="Proteomes" id="UP000612009">
    <property type="component" value="Unassembled WGS sequence"/>
</dbReference>
<name>A0A811TEL4_9EURY</name>
<comment type="caution">
    <text evidence="2">The sequence shown here is derived from an EMBL/GenBank/DDBJ whole genome shotgun (WGS) entry which is preliminary data.</text>
</comment>
<dbReference type="SUPFAM" id="SSF101215">
    <property type="entry name" value="KaiA/RbsU domain"/>
    <property type="match status" value="1"/>
</dbReference>
<reference evidence="2" key="1">
    <citation type="submission" date="2020-10" db="EMBL/GenBank/DDBJ databases">
        <authorList>
            <person name="Hahn C.J."/>
            <person name="Laso-Perez R."/>
            <person name="Vulcano F."/>
            <person name="Vaziourakis K.-M."/>
            <person name="Stokke R."/>
            <person name="Steen I.H."/>
            <person name="Teske A."/>
            <person name="Boetius A."/>
            <person name="Liebeke M."/>
            <person name="Amann R."/>
            <person name="Knittel K."/>
        </authorList>
    </citation>
    <scope>NUCLEOTIDE SEQUENCE</scope>
    <source>
        <strain evidence="2">Gfbio:e3339647-f889-4370-9287-4fb5cb688e4c:AG392J18_GoMArc1</strain>
    </source>
</reference>
<evidence type="ECO:0000259" key="1">
    <source>
        <dbReference type="Pfam" id="PF08673"/>
    </source>
</evidence>
<accession>A0A811TEL4</accession>
<dbReference type="InterPro" id="IPR029016">
    <property type="entry name" value="GAF-like_dom_sf"/>
</dbReference>
<dbReference type="Gene3D" id="3.30.450.40">
    <property type="match status" value="1"/>
</dbReference>
<gene>
    <name evidence="2" type="ORF">LAKADJCE_00662</name>
</gene>
<proteinExistence type="predicted"/>
<organism evidence="2 3">
    <name type="scientific">Candidatus Argoarchaeum ethanivorans</name>
    <dbReference type="NCBI Taxonomy" id="2608793"/>
    <lineage>
        <taxon>Archaea</taxon>
        <taxon>Methanobacteriati</taxon>
        <taxon>Methanobacteriota</taxon>
        <taxon>Stenosarchaea group</taxon>
        <taxon>Methanomicrobia</taxon>
        <taxon>Methanosarcinales</taxon>
        <taxon>Methanosarcinales incertae sedis</taxon>
        <taxon>GOM Arc I cluster</taxon>
        <taxon>Candidatus Argoarchaeum</taxon>
    </lineage>
</organism>
<dbReference type="SUPFAM" id="SSF55781">
    <property type="entry name" value="GAF domain-like"/>
    <property type="match status" value="1"/>
</dbReference>
<dbReference type="Pfam" id="PF08673">
    <property type="entry name" value="RsbU_N"/>
    <property type="match status" value="1"/>
</dbReference>
<protein>
    <recommendedName>
        <fullName evidence="1">Phosphoserine phosphatase RsbU N-terminal domain-containing protein</fullName>
    </recommendedName>
</protein>
<evidence type="ECO:0000313" key="2">
    <source>
        <dbReference type="EMBL" id="CAD6494133.1"/>
    </source>
</evidence>